<dbReference type="EMBL" id="LCQW01000032">
    <property type="protein sequence ID" value="KKW22925.1"/>
    <property type="molecule type" value="Genomic_DNA"/>
</dbReference>
<dbReference type="InterPro" id="IPR006935">
    <property type="entry name" value="Helicase/UvrB_N"/>
</dbReference>
<gene>
    <name evidence="2" type="ORF">UY67_C0032G0007</name>
</gene>
<dbReference type="PATRIC" id="fig|1618671.3.peg.933"/>
<accession>A0A0G1WWJ3</accession>
<protein>
    <submittedName>
        <fullName evidence="2">Putative type III restriction enzyme</fullName>
    </submittedName>
</protein>
<dbReference type="GO" id="GO:0016787">
    <property type="term" value="F:hydrolase activity"/>
    <property type="evidence" value="ECO:0007669"/>
    <property type="project" value="InterPro"/>
</dbReference>
<dbReference type="SUPFAM" id="SSF52540">
    <property type="entry name" value="P-loop containing nucleoside triphosphate hydrolases"/>
    <property type="match status" value="1"/>
</dbReference>
<dbReference type="GO" id="GO:0005524">
    <property type="term" value="F:ATP binding"/>
    <property type="evidence" value="ECO:0007669"/>
    <property type="project" value="InterPro"/>
</dbReference>
<dbReference type="Pfam" id="PF04851">
    <property type="entry name" value="ResIII"/>
    <property type="match status" value="1"/>
</dbReference>
<dbReference type="AlphaFoldDB" id="A0A0G1WWJ3"/>
<name>A0A0G1WWJ3_9BACT</name>
<dbReference type="Gene3D" id="3.40.50.300">
    <property type="entry name" value="P-loop containing nucleotide triphosphate hydrolases"/>
    <property type="match status" value="1"/>
</dbReference>
<dbReference type="GO" id="GO:0003677">
    <property type="term" value="F:DNA binding"/>
    <property type="evidence" value="ECO:0007669"/>
    <property type="project" value="InterPro"/>
</dbReference>
<organism evidence="2 3">
    <name type="scientific">Candidatus Kaiserbacteria bacterium GW2011_GWA2_52_12</name>
    <dbReference type="NCBI Taxonomy" id="1618671"/>
    <lineage>
        <taxon>Bacteria</taxon>
        <taxon>Candidatus Kaiseribacteriota</taxon>
    </lineage>
</organism>
<comment type="caution">
    <text evidence="2">The sequence shown here is derived from an EMBL/GenBank/DDBJ whole genome shotgun (WGS) entry which is preliminary data.</text>
</comment>
<evidence type="ECO:0000313" key="3">
    <source>
        <dbReference type="Proteomes" id="UP000034273"/>
    </source>
</evidence>
<dbReference type="Proteomes" id="UP000034273">
    <property type="component" value="Unassembled WGS sequence"/>
</dbReference>
<dbReference type="STRING" id="1618671.UY67_C0032G0007"/>
<sequence>MKFKQYQLNALEKLGEFIGLLKKLKPKLAFHELTDKNYNYESFGDIPFVCIKIPTGGGKTLVASKSVELVMSTWLQHKMDTGIVMWFVPSDAIKTQTLKKLNDKDDWHRQILDEAFENKVRIFSNEDALAISKEDVRENLCIVISSLDAFRKDATIQKKYKVYKENGALMHHFQNLKDDIGLEKDSEHTVINSLANVIRKSNPLIVIDEGHHTQTELSISFLADLKPSFILEFTATPRDGSNVLVDISTAELKAEEMVKIPIVLQSRTQWEQIVADGIRKRKELENHALMSKKEYIRPIALLQAQPKSKTRATVTVEQLKAFLLVQKIPENQIAIKTGEINDLKGINLFDKSCEIRFIITVNALAEGWDCSMAYVLISVANLGARVAVEQIIGRVIRMPYARRKREEALNRSYVFASAANFSEAAERVIKGLKDNGYGQSDFVSEAEEKSYTDPLEAKKAIKANLSIPLMALGKEKLSFEDLLGDKFELAKQNADFKFDIHYDLDGQAVIDISEEDEWMQGKQLSLPFRYLENEHSLEELVMWLDKKLRFPMLEREDKVAFIEKAVQNQIKKYKRTLPELSVNRYLLANRMGIAITQLLETYTKDVFGKLLKTKKISVRPFDAFPPTISLKAPVPKEFNKNLYERIDSLNGEERALVERLDLEALGNIQFWVRNREKIDPFYIQGWKKGKFYPDFIVVTKKGGIAALEWKGEDRISNEDTTYKVEIAKEWEKLGKGKLHFFLVHNGNVEEVLSGIKRL</sequence>
<evidence type="ECO:0000259" key="1">
    <source>
        <dbReference type="Pfam" id="PF04851"/>
    </source>
</evidence>
<feature type="domain" description="Helicase/UvrB N-terminal" evidence="1">
    <location>
        <begin position="2"/>
        <end position="238"/>
    </location>
</feature>
<evidence type="ECO:0000313" key="2">
    <source>
        <dbReference type="EMBL" id="KKW22925.1"/>
    </source>
</evidence>
<proteinExistence type="predicted"/>
<reference evidence="2 3" key="1">
    <citation type="journal article" date="2015" name="Nature">
        <title>rRNA introns, odd ribosomes, and small enigmatic genomes across a large radiation of phyla.</title>
        <authorList>
            <person name="Brown C.T."/>
            <person name="Hug L.A."/>
            <person name="Thomas B.C."/>
            <person name="Sharon I."/>
            <person name="Castelle C.J."/>
            <person name="Singh A."/>
            <person name="Wilkins M.J."/>
            <person name="Williams K.H."/>
            <person name="Banfield J.F."/>
        </authorList>
    </citation>
    <scope>NUCLEOTIDE SEQUENCE [LARGE SCALE GENOMIC DNA]</scope>
</reference>
<dbReference type="InterPro" id="IPR027417">
    <property type="entry name" value="P-loop_NTPase"/>
</dbReference>